<dbReference type="Proteomes" id="UP001204833">
    <property type="component" value="Unassembled WGS sequence"/>
</dbReference>
<dbReference type="InterPro" id="IPR007304">
    <property type="entry name" value="TAP46-like"/>
</dbReference>
<dbReference type="Pfam" id="PF04177">
    <property type="entry name" value="TAP42"/>
    <property type="match status" value="1"/>
</dbReference>
<dbReference type="GO" id="GO:0009966">
    <property type="term" value="P:regulation of signal transduction"/>
    <property type="evidence" value="ECO:0007669"/>
    <property type="project" value="InterPro"/>
</dbReference>
<dbReference type="AlphaFoldDB" id="A0AAD5FZS7"/>
<dbReference type="PANTHER" id="PTHR10933">
    <property type="entry name" value="IMMUNOGLOBULIN-BINDING PROTEIN 1"/>
    <property type="match status" value="1"/>
</dbReference>
<proteinExistence type="predicted"/>
<dbReference type="GO" id="GO:0005829">
    <property type="term" value="C:cytosol"/>
    <property type="evidence" value="ECO:0007669"/>
    <property type="project" value="TreeGrafter"/>
</dbReference>
<dbReference type="GO" id="GO:0051721">
    <property type="term" value="F:protein phosphatase 2A binding"/>
    <property type="evidence" value="ECO:0007669"/>
    <property type="project" value="TreeGrafter"/>
</dbReference>
<dbReference type="GO" id="GO:0035303">
    <property type="term" value="P:regulation of dephosphorylation"/>
    <property type="evidence" value="ECO:0007669"/>
    <property type="project" value="TreeGrafter"/>
</dbReference>
<reference evidence="2 3" key="1">
    <citation type="journal article" date="2022" name="DNA Res.">
        <title>Genome analysis of five recently described species of the CUG-Ser clade uncovers Candida theae as a new hybrid lineage with pathogenic potential in the Candida parapsilosis species complex.</title>
        <authorList>
            <person name="Mixao V."/>
            <person name="Del Olmo V."/>
            <person name="Hegedusova E."/>
            <person name="Saus E."/>
            <person name="Pryszcz L."/>
            <person name="Cillingova A."/>
            <person name="Nosek J."/>
            <person name="Gabaldon T."/>
        </authorList>
    </citation>
    <scope>NUCLEOTIDE SEQUENCE [LARGE SCALE GENOMIC DNA]</scope>
    <source>
        <strain evidence="2 3">CBS 12239</strain>
    </source>
</reference>
<feature type="region of interest" description="Disordered" evidence="1">
    <location>
        <begin position="224"/>
        <end position="265"/>
    </location>
</feature>
<name>A0AAD5FZS7_9ASCO</name>
<gene>
    <name evidence="2" type="ORF">KGF57_001475</name>
</gene>
<dbReference type="RefSeq" id="XP_051610052.1">
    <property type="nucleotide sequence ID" value="XM_051750684.1"/>
</dbReference>
<sequence length="366" mass="42299">MSESNNLNQLTVSERFHLARGKYEDINNNNNTSDRQDSLQYQQRLQDLITEFELILQIVQSLALFSDNERLSELTTSYIPYLNLWFYLSQLYSKLQLKQGKVSLDFKPEYLKLARSYAIEFLSNLQNYGILDKDQAQRLKLIDKGEEIIMSPQLKRQEKIDNYKKEQQLHHQLAVLTDLKHDLNERFEDETLKAIYIDQLKFHILKAFDSIGLIAMEMEVLANKPQPGSDASQIRSAGIDDRVSNATSTDSTGFTTRVEQRPDKKQISDLISKQGKILQPFTITSKSQLRNRVFGTGQVLPSMTVEEYLDYELANGKMMKEEVKDTSKGSDYESDEDDEAQLEKRRWDDWKDENPKGAGNMKANIG</sequence>
<feature type="region of interest" description="Disordered" evidence="1">
    <location>
        <begin position="317"/>
        <end position="366"/>
    </location>
</feature>
<dbReference type="Gene3D" id="1.25.40.540">
    <property type="entry name" value="TAP42-like family"/>
    <property type="match status" value="1"/>
</dbReference>
<dbReference type="InterPro" id="IPR038511">
    <property type="entry name" value="TAP42/TAP46-like_sf"/>
</dbReference>
<protein>
    <submittedName>
        <fullName evidence="2">TAP42</fullName>
    </submittedName>
</protein>
<dbReference type="GeneID" id="76149534"/>
<organism evidence="2 3">
    <name type="scientific">Candida theae</name>
    <dbReference type="NCBI Taxonomy" id="1198502"/>
    <lineage>
        <taxon>Eukaryota</taxon>
        <taxon>Fungi</taxon>
        <taxon>Dikarya</taxon>
        <taxon>Ascomycota</taxon>
        <taxon>Saccharomycotina</taxon>
        <taxon>Pichiomycetes</taxon>
        <taxon>Debaryomycetaceae</taxon>
        <taxon>Candida/Lodderomyces clade</taxon>
        <taxon>Candida</taxon>
    </lineage>
</organism>
<feature type="compositionally biased region" description="Basic and acidic residues" evidence="1">
    <location>
        <begin position="318"/>
        <end position="331"/>
    </location>
</feature>
<dbReference type="EMBL" id="JAIHNG010000067">
    <property type="protein sequence ID" value="KAI5962741.1"/>
    <property type="molecule type" value="Genomic_DNA"/>
</dbReference>
<dbReference type="PANTHER" id="PTHR10933:SF9">
    <property type="entry name" value="IMMUNOGLOBULIN-BINDING PROTEIN 1"/>
    <property type="match status" value="1"/>
</dbReference>
<evidence type="ECO:0000313" key="3">
    <source>
        <dbReference type="Proteomes" id="UP001204833"/>
    </source>
</evidence>
<comment type="caution">
    <text evidence="2">The sequence shown here is derived from an EMBL/GenBank/DDBJ whole genome shotgun (WGS) entry which is preliminary data.</text>
</comment>
<evidence type="ECO:0000313" key="2">
    <source>
        <dbReference type="EMBL" id="KAI5962741.1"/>
    </source>
</evidence>
<accession>A0AAD5FZS7</accession>
<feature type="compositionally biased region" description="Basic and acidic residues" evidence="1">
    <location>
        <begin position="341"/>
        <end position="355"/>
    </location>
</feature>
<evidence type="ECO:0000256" key="1">
    <source>
        <dbReference type="SAM" id="MobiDB-lite"/>
    </source>
</evidence>
<keyword evidence="3" id="KW-1185">Reference proteome</keyword>
<feature type="compositionally biased region" description="Polar residues" evidence="1">
    <location>
        <begin position="244"/>
        <end position="257"/>
    </location>
</feature>